<name>A0A8J4SP91_9TREM</name>
<protein>
    <submittedName>
        <fullName evidence="2">Uncharacterized protein</fullName>
    </submittedName>
</protein>
<dbReference type="OrthoDB" id="2134133at2759"/>
<feature type="region of interest" description="Disordered" evidence="1">
    <location>
        <begin position="61"/>
        <end position="96"/>
    </location>
</feature>
<keyword evidence="3" id="KW-1185">Reference proteome</keyword>
<sequence length="648" mass="71652">MAVGKTNQKLLCRDHDSQFTTDSVKTNFDSESDDVSNHLPTRENPTFYNEENDEKYEEIIAADDQDRSRASERNRSKSNFEENPITSTSPRHHCDFEMDRFSTDPEFIRPSKTDPNTETLLSHIRKQLCYDISNWLKLINSKPENTNTTHKHHSTVSESNKSTMDCENVNNVHGDQQHWQCQQRTSPDPTCESWEVNSQFRPFKQFTGGGRLQPFSEKTRTIHKTRAPQLCAISQSTTSGNPVGLSDLLQISTKALQQRERPVLEHLDIQKANQSSCLVHGVDGDTPISGGNQWNPSVQRLSPQPLMYATTRPFSCLNMKLVPHSSRKSGIVTCSTQPDSSHASTGSGVIGTAANLYHAGKLAPLEIVPTHSTMSTGSVSEDFQTYNSAICLNTQISMESTVNCSRNKLIQCTVSQTTYPNVSAITTFLLSPGTNTHTQASTLCPDLKTTNVPVAISTDIIAGRSCTLPPLYSAGTILPVLTNTSSQAIGLSGSSVPTTRSLHSLNLRTGSVVQHSHVQNSVSHSHTSTGQNPPEIRGANFNLVTQQINNSGVPIIPNTQRPVRWISSRPGPEQYRSKSPSFLSNNFLKSSPQWRPKSSVQHFRADSKRYPVNHAARSKSTLLLHTASILPVFRVRSDHPGSNTNIFR</sequence>
<gene>
    <name evidence="2" type="ORF">PHET_04958</name>
</gene>
<accession>A0A8J4SP91</accession>
<comment type="caution">
    <text evidence="2">The sequence shown here is derived from an EMBL/GenBank/DDBJ whole genome shotgun (WGS) entry which is preliminary data.</text>
</comment>
<evidence type="ECO:0000313" key="3">
    <source>
        <dbReference type="Proteomes" id="UP000748531"/>
    </source>
</evidence>
<proteinExistence type="predicted"/>
<dbReference type="EMBL" id="LUCH01002827">
    <property type="protein sequence ID" value="KAF5400922.1"/>
    <property type="molecule type" value="Genomic_DNA"/>
</dbReference>
<reference evidence="2" key="1">
    <citation type="submission" date="2019-05" db="EMBL/GenBank/DDBJ databases">
        <title>Annotation for the trematode Paragonimus heterotremus.</title>
        <authorList>
            <person name="Choi Y.-J."/>
        </authorList>
    </citation>
    <scope>NUCLEOTIDE SEQUENCE</scope>
    <source>
        <strain evidence="2">LC</strain>
    </source>
</reference>
<evidence type="ECO:0000256" key="1">
    <source>
        <dbReference type="SAM" id="MobiDB-lite"/>
    </source>
</evidence>
<organism evidence="2 3">
    <name type="scientific">Paragonimus heterotremus</name>
    <dbReference type="NCBI Taxonomy" id="100268"/>
    <lineage>
        <taxon>Eukaryota</taxon>
        <taxon>Metazoa</taxon>
        <taxon>Spiralia</taxon>
        <taxon>Lophotrochozoa</taxon>
        <taxon>Platyhelminthes</taxon>
        <taxon>Trematoda</taxon>
        <taxon>Digenea</taxon>
        <taxon>Plagiorchiida</taxon>
        <taxon>Troglotremata</taxon>
        <taxon>Troglotrematidae</taxon>
        <taxon>Paragonimus</taxon>
    </lineage>
</organism>
<dbReference type="Proteomes" id="UP000748531">
    <property type="component" value="Unassembled WGS sequence"/>
</dbReference>
<feature type="compositionally biased region" description="Basic and acidic residues" evidence="1">
    <location>
        <begin position="64"/>
        <end position="80"/>
    </location>
</feature>
<evidence type="ECO:0000313" key="2">
    <source>
        <dbReference type="EMBL" id="KAF5400922.1"/>
    </source>
</evidence>
<dbReference type="AlphaFoldDB" id="A0A8J4SP91"/>
<feature type="region of interest" description="Disordered" evidence="1">
    <location>
        <begin position="21"/>
        <end position="47"/>
    </location>
</feature>